<keyword evidence="2" id="KW-1185">Reference proteome</keyword>
<dbReference type="Proteomes" id="UP001172457">
    <property type="component" value="Chromosome 3"/>
</dbReference>
<dbReference type="PANTHER" id="PTHR35307">
    <property type="entry name" value="PROTEIN, PUTATIVE-RELATED"/>
    <property type="match status" value="1"/>
</dbReference>
<reference evidence="1" key="1">
    <citation type="submission" date="2023-03" db="EMBL/GenBank/DDBJ databases">
        <title>Chromosome-scale reference genome and RAD-based genetic map of yellow starthistle (Centaurea solstitialis) reveal putative structural variation and QTLs associated with invader traits.</title>
        <authorList>
            <person name="Reatini B."/>
            <person name="Cang F.A."/>
            <person name="Jiang Q."/>
            <person name="Mckibben M.T.W."/>
            <person name="Barker M.S."/>
            <person name="Rieseberg L.H."/>
            <person name="Dlugosch K.M."/>
        </authorList>
    </citation>
    <scope>NUCLEOTIDE SEQUENCE</scope>
    <source>
        <strain evidence="1">CAN-66</strain>
        <tissue evidence="1">Leaf</tissue>
    </source>
</reference>
<organism evidence="1 2">
    <name type="scientific">Centaurea solstitialis</name>
    <name type="common">yellow star-thistle</name>
    <dbReference type="NCBI Taxonomy" id="347529"/>
    <lineage>
        <taxon>Eukaryota</taxon>
        <taxon>Viridiplantae</taxon>
        <taxon>Streptophyta</taxon>
        <taxon>Embryophyta</taxon>
        <taxon>Tracheophyta</taxon>
        <taxon>Spermatophyta</taxon>
        <taxon>Magnoliopsida</taxon>
        <taxon>eudicotyledons</taxon>
        <taxon>Gunneridae</taxon>
        <taxon>Pentapetalae</taxon>
        <taxon>asterids</taxon>
        <taxon>campanulids</taxon>
        <taxon>Asterales</taxon>
        <taxon>Asteraceae</taxon>
        <taxon>Carduoideae</taxon>
        <taxon>Cardueae</taxon>
        <taxon>Centaureinae</taxon>
        <taxon>Centaurea</taxon>
    </lineage>
</organism>
<dbReference type="AlphaFoldDB" id="A0AA38TD39"/>
<gene>
    <name evidence="1" type="ORF">OSB04_013364</name>
</gene>
<dbReference type="PANTHER" id="PTHR35307:SF3">
    <property type="entry name" value="DUF4220 DOMAIN-CONTAINING PROTEIN"/>
    <property type="match status" value="1"/>
</dbReference>
<evidence type="ECO:0000313" key="1">
    <source>
        <dbReference type="EMBL" id="KAJ9558750.1"/>
    </source>
</evidence>
<comment type="caution">
    <text evidence="1">The sequence shown here is derived from an EMBL/GenBank/DDBJ whole genome shotgun (WGS) entry which is preliminary data.</text>
</comment>
<sequence length="300" mass="33790">MILNICMALQVTLVVICKTIRFVPTNVILLIFSCCHYFHSSLKTFKKVSGASNNDVLSEIEDLKKKQPKNLGNSNVYSGGVLEFHNNQALPFCHEETNNSWSLVLVTLTTIAIALSNIAEVHDELVDARKTSRRTWIEVEVYGKWLVIKLQYHARNGNCQGDSEKRNDDSHVIAAKSMCRISETILCLFDERGNWPKGMEVFDWISTMIKDLLWACFTNLPRVINLKCHHDAIEKIGESVRSAARLLGESKSILNILEKSQFEELDHLKSMTYIDKCQAPRKGQIPTTSCASSNGIQSAS</sequence>
<dbReference type="EMBL" id="JARYMX010000003">
    <property type="protein sequence ID" value="KAJ9558750.1"/>
    <property type="molecule type" value="Genomic_DNA"/>
</dbReference>
<proteinExistence type="predicted"/>
<evidence type="ECO:0000313" key="2">
    <source>
        <dbReference type="Proteomes" id="UP001172457"/>
    </source>
</evidence>
<accession>A0AA38TD39</accession>
<name>A0AA38TD39_9ASTR</name>
<protein>
    <submittedName>
        <fullName evidence="1">Uncharacterized protein</fullName>
    </submittedName>
</protein>